<accession>A0A7W8A5G8</accession>
<dbReference type="EMBL" id="JACHIN010000005">
    <property type="protein sequence ID" value="MBB5078633.1"/>
    <property type="molecule type" value="Genomic_DNA"/>
</dbReference>
<name>A0A7W8A5G8_9ACTN</name>
<keyword evidence="2" id="KW-1185">Reference proteome</keyword>
<dbReference type="RefSeq" id="WP_184963539.1">
    <property type="nucleotide sequence ID" value="NZ_JACHIN010000005.1"/>
</dbReference>
<dbReference type="Proteomes" id="UP000568380">
    <property type="component" value="Unassembled WGS sequence"/>
</dbReference>
<organism evidence="1 2">
    <name type="scientific">Nonomuraea endophytica</name>
    <dbReference type="NCBI Taxonomy" id="714136"/>
    <lineage>
        <taxon>Bacteria</taxon>
        <taxon>Bacillati</taxon>
        <taxon>Actinomycetota</taxon>
        <taxon>Actinomycetes</taxon>
        <taxon>Streptosporangiales</taxon>
        <taxon>Streptosporangiaceae</taxon>
        <taxon>Nonomuraea</taxon>
    </lineage>
</organism>
<evidence type="ECO:0000313" key="1">
    <source>
        <dbReference type="EMBL" id="MBB5078633.1"/>
    </source>
</evidence>
<evidence type="ECO:0000313" key="2">
    <source>
        <dbReference type="Proteomes" id="UP000568380"/>
    </source>
</evidence>
<protein>
    <submittedName>
        <fullName evidence="1">Uncharacterized protein</fullName>
    </submittedName>
</protein>
<comment type="caution">
    <text evidence="1">The sequence shown here is derived from an EMBL/GenBank/DDBJ whole genome shotgun (WGS) entry which is preliminary data.</text>
</comment>
<proteinExistence type="predicted"/>
<dbReference type="AlphaFoldDB" id="A0A7W8A5G8"/>
<reference evidence="1 2" key="1">
    <citation type="submission" date="2020-08" db="EMBL/GenBank/DDBJ databases">
        <title>Genomic Encyclopedia of Type Strains, Phase IV (KMG-IV): sequencing the most valuable type-strain genomes for metagenomic binning, comparative biology and taxonomic classification.</title>
        <authorList>
            <person name="Goeker M."/>
        </authorList>
    </citation>
    <scope>NUCLEOTIDE SEQUENCE [LARGE SCALE GENOMIC DNA]</scope>
    <source>
        <strain evidence="1 2">DSM 45385</strain>
    </source>
</reference>
<sequence>MTEPLLDLVRRTPEAARLLAWPFGFDVARTEHVEAVRPASGDALEAVAGDGSGGTYFLCGDPGGPRPVLYADSEGGAALVAADLTAALQLVVRAPYWVDCLGLGGVAEMAAAVPGLENEYEADDLDGGRSAVSGMLAPAVPPVGEVLARLLEATGRPGYVLLNDEDGAYERLG</sequence>
<gene>
    <name evidence="1" type="ORF">HNR40_004119</name>
</gene>